<dbReference type="PROSITE" id="PS50011">
    <property type="entry name" value="PROTEIN_KINASE_DOM"/>
    <property type="match status" value="1"/>
</dbReference>
<comment type="subcellular location">
    <subcellularLocation>
        <location evidence="1">Preautophagosomal structure membrane</location>
        <topology evidence="1">Peripheral membrane protein</topology>
    </subcellularLocation>
</comment>
<dbReference type="EMBL" id="KB706127">
    <property type="protein sequence ID" value="EMR69165.1"/>
    <property type="molecule type" value="Genomic_DNA"/>
</dbReference>
<keyword evidence="5" id="KW-0808">Transferase</keyword>
<dbReference type="Pfam" id="PF00069">
    <property type="entry name" value="Pkinase"/>
    <property type="match status" value="1"/>
</dbReference>
<evidence type="ECO:0000313" key="16">
    <source>
        <dbReference type="Proteomes" id="UP000012174"/>
    </source>
</evidence>
<keyword evidence="3" id="KW-0813">Transport</keyword>
<evidence type="ECO:0000259" key="14">
    <source>
        <dbReference type="PROSITE" id="PS50011"/>
    </source>
</evidence>
<name>M7TR94_EUTLA</name>
<evidence type="ECO:0000256" key="7">
    <source>
        <dbReference type="ARBA" id="ARBA00022777"/>
    </source>
</evidence>
<dbReference type="GO" id="GO:0015031">
    <property type="term" value="P:protein transport"/>
    <property type="evidence" value="ECO:0007669"/>
    <property type="project" value="UniProtKB-KW"/>
</dbReference>
<accession>M7TR94</accession>
<evidence type="ECO:0000313" key="15">
    <source>
        <dbReference type="EMBL" id="EMR69165.1"/>
    </source>
</evidence>
<evidence type="ECO:0000256" key="9">
    <source>
        <dbReference type="ARBA" id="ARBA00022927"/>
    </source>
</evidence>
<feature type="domain" description="Protein kinase" evidence="14">
    <location>
        <begin position="1"/>
        <end position="182"/>
    </location>
</feature>
<evidence type="ECO:0000256" key="2">
    <source>
        <dbReference type="ARBA" id="ARBA00012513"/>
    </source>
</evidence>
<evidence type="ECO:0000256" key="8">
    <source>
        <dbReference type="ARBA" id="ARBA00022840"/>
    </source>
</evidence>
<dbReference type="InterPro" id="IPR045269">
    <property type="entry name" value="Atg1-like"/>
</dbReference>
<dbReference type="PROSITE" id="PS00108">
    <property type="entry name" value="PROTEIN_KINASE_ST"/>
    <property type="match status" value="1"/>
</dbReference>
<dbReference type="SUPFAM" id="SSF56112">
    <property type="entry name" value="Protein kinase-like (PK-like)"/>
    <property type="match status" value="1"/>
</dbReference>
<reference evidence="16" key="1">
    <citation type="journal article" date="2013" name="Genome Announc.">
        <title>Draft genome sequence of the grapevine dieback fungus Eutypa lata UCR-EL1.</title>
        <authorList>
            <person name="Blanco-Ulate B."/>
            <person name="Rolshausen P.E."/>
            <person name="Cantu D."/>
        </authorList>
    </citation>
    <scope>NUCLEOTIDE SEQUENCE [LARGE SCALE GENOMIC DNA]</scope>
    <source>
        <strain evidence="16">UCR-EL1</strain>
    </source>
</reference>
<gene>
    <name evidence="15" type="ORF">UCREL1_3830</name>
</gene>
<dbReference type="GO" id="GO:0010506">
    <property type="term" value="P:regulation of autophagy"/>
    <property type="evidence" value="ECO:0007669"/>
    <property type="project" value="InterPro"/>
</dbReference>
<evidence type="ECO:0000256" key="3">
    <source>
        <dbReference type="ARBA" id="ARBA00022448"/>
    </source>
</evidence>
<evidence type="ECO:0000256" key="13">
    <source>
        <dbReference type="ARBA" id="ARBA00048679"/>
    </source>
</evidence>
<dbReference type="GO" id="GO:0005829">
    <property type="term" value="C:cytosol"/>
    <property type="evidence" value="ECO:0007669"/>
    <property type="project" value="TreeGrafter"/>
</dbReference>
<dbReference type="KEGG" id="ela:UCREL1_3830"/>
<dbReference type="AlphaFoldDB" id="M7TR94"/>
<sequence length="182" mass="20750">MAHRDLKPENILVVSNQPGKIHIKVCDFGISKRLSARGTSVYRTYCGTRAYKAPEIIGMIQEEEEESGTNNTNSIPRFLYNATVYRLYSKFRGRHSTGAYTEKVDLWSLGCIIYKMDQKTDLNRTGATPTEARTNKELRKKLEKMSIERSGIEFESKDGRLLDLVSLEMGNVVFDVFTPVRT</sequence>
<dbReference type="GO" id="GO:0034045">
    <property type="term" value="C:phagophore assembly site membrane"/>
    <property type="evidence" value="ECO:0007669"/>
    <property type="project" value="UniProtKB-SubCell"/>
</dbReference>
<evidence type="ECO:0000256" key="1">
    <source>
        <dbReference type="ARBA" id="ARBA00004623"/>
    </source>
</evidence>
<dbReference type="OrthoDB" id="4774231at2759"/>
<keyword evidence="7 15" id="KW-0418">Kinase</keyword>
<evidence type="ECO:0000256" key="10">
    <source>
        <dbReference type="ARBA" id="ARBA00023006"/>
    </source>
</evidence>
<keyword evidence="10" id="KW-0072">Autophagy</keyword>
<evidence type="ECO:0000256" key="11">
    <source>
        <dbReference type="ARBA" id="ARBA00030237"/>
    </source>
</evidence>
<protein>
    <recommendedName>
        <fullName evidence="2">non-specific serine/threonine protein kinase</fullName>
        <ecNumber evidence="2">2.7.11.1</ecNumber>
    </recommendedName>
    <alternativeName>
        <fullName evidence="11">Autophagy-related protein 1</fullName>
    </alternativeName>
</protein>
<organism evidence="15 16">
    <name type="scientific">Eutypa lata (strain UCR-EL1)</name>
    <name type="common">Grapevine dieback disease fungus</name>
    <name type="synonym">Eutypa armeniacae</name>
    <dbReference type="NCBI Taxonomy" id="1287681"/>
    <lineage>
        <taxon>Eukaryota</taxon>
        <taxon>Fungi</taxon>
        <taxon>Dikarya</taxon>
        <taxon>Ascomycota</taxon>
        <taxon>Pezizomycotina</taxon>
        <taxon>Sordariomycetes</taxon>
        <taxon>Xylariomycetidae</taxon>
        <taxon>Xylariales</taxon>
        <taxon>Diatrypaceae</taxon>
        <taxon>Eutypa</taxon>
    </lineage>
</organism>
<dbReference type="InterPro" id="IPR000719">
    <property type="entry name" value="Prot_kinase_dom"/>
</dbReference>
<dbReference type="GO" id="GO:0000045">
    <property type="term" value="P:autophagosome assembly"/>
    <property type="evidence" value="ECO:0007669"/>
    <property type="project" value="TreeGrafter"/>
</dbReference>
<dbReference type="InterPro" id="IPR011009">
    <property type="entry name" value="Kinase-like_dom_sf"/>
</dbReference>
<dbReference type="eggNOG" id="KOG0615">
    <property type="taxonomic scope" value="Eukaryota"/>
</dbReference>
<keyword evidence="16" id="KW-1185">Reference proteome</keyword>
<keyword evidence="4" id="KW-0723">Serine/threonine-protein kinase</keyword>
<dbReference type="PANTHER" id="PTHR24348">
    <property type="entry name" value="SERINE/THREONINE-PROTEIN KINASE UNC-51-RELATED"/>
    <property type="match status" value="1"/>
</dbReference>
<evidence type="ECO:0000256" key="5">
    <source>
        <dbReference type="ARBA" id="ARBA00022679"/>
    </source>
</evidence>
<dbReference type="GO" id="GO:0004674">
    <property type="term" value="F:protein serine/threonine kinase activity"/>
    <property type="evidence" value="ECO:0007669"/>
    <property type="project" value="UniProtKB-KW"/>
</dbReference>
<dbReference type="Gene3D" id="1.10.510.10">
    <property type="entry name" value="Transferase(Phosphotransferase) domain 1"/>
    <property type="match status" value="1"/>
</dbReference>
<dbReference type="InterPro" id="IPR008271">
    <property type="entry name" value="Ser/Thr_kinase_AS"/>
</dbReference>
<keyword evidence="6" id="KW-0547">Nucleotide-binding</keyword>
<evidence type="ECO:0000256" key="6">
    <source>
        <dbReference type="ARBA" id="ARBA00022741"/>
    </source>
</evidence>
<comment type="catalytic activity">
    <reaction evidence="13">
        <text>L-seryl-[protein] + ATP = O-phospho-L-seryl-[protein] + ADP + H(+)</text>
        <dbReference type="Rhea" id="RHEA:17989"/>
        <dbReference type="Rhea" id="RHEA-COMP:9863"/>
        <dbReference type="Rhea" id="RHEA-COMP:11604"/>
        <dbReference type="ChEBI" id="CHEBI:15378"/>
        <dbReference type="ChEBI" id="CHEBI:29999"/>
        <dbReference type="ChEBI" id="CHEBI:30616"/>
        <dbReference type="ChEBI" id="CHEBI:83421"/>
        <dbReference type="ChEBI" id="CHEBI:456216"/>
        <dbReference type="EC" id="2.7.11.1"/>
    </reaction>
</comment>
<keyword evidence="8" id="KW-0067">ATP-binding</keyword>
<dbReference type="GO" id="GO:0005524">
    <property type="term" value="F:ATP binding"/>
    <property type="evidence" value="ECO:0007669"/>
    <property type="project" value="UniProtKB-KW"/>
</dbReference>
<dbReference type="EC" id="2.7.11.1" evidence="2"/>
<comment type="catalytic activity">
    <reaction evidence="12">
        <text>L-threonyl-[protein] + ATP = O-phospho-L-threonyl-[protein] + ADP + H(+)</text>
        <dbReference type="Rhea" id="RHEA:46608"/>
        <dbReference type="Rhea" id="RHEA-COMP:11060"/>
        <dbReference type="Rhea" id="RHEA-COMP:11605"/>
        <dbReference type="ChEBI" id="CHEBI:15378"/>
        <dbReference type="ChEBI" id="CHEBI:30013"/>
        <dbReference type="ChEBI" id="CHEBI:30616"/>
        <dbReference type="ChEBI" id="CHEBI:61977"/>
        <dbReference type="ChEBI" id="CHEBI:456216"/>
        <dbReference type="EC" id="2.7.11.1"/>
    </reaction>
</comment>
<dbReference type="GO" id="GO:0005776">
    <property type="term" value="C:autophagosome"/>
    <property type="evidence" value="ECO:0007669"/>
    <property type="project" value="TreeGrafter"/>
</dbReference>
<proteinExistence type="predicted"/>
<dbReference type="STRING" id="1287681.M7TR94"/>
<dbReference type="Proteomes" id="UP000012174">
    <property type="component" value="Unassembled WGS sequence"/>
</dbReference>
<keyword evidence="9" id="KW-0653">Protein transport</keyword>
<evidence type="ECO:0000256" key="4">
    <source>
        <dbReference type="ARBA" id="ARBA00022527"/>
    </source>
</evidence>
<evidence type="ECO:0000256" key="12">
    <source>
        <dbReference type="ARBA" id="ARBA00047899"/>
    </source>
</evidence>
<dbReference type="HOGENOM" id="CLU_1481994_0_0_1"/>
<dbReference type="PANTHER" id="PTHR24348:SF22">
    <property type="entry name" value="NON-SPECIFIC SERINE_THREONINE PROTEIN KINASE"/>
    <property type="match status" value="1"/>
</dbReference>